<dbReference type="RefSeq" id="XP_009175534.1">
    <property type="nucleotide sequence ID" value="XM_009177270.1"/>
</dbReference>
<accession>A0A074Z5C2</accession>
<keyword evidence="2" id="KW-1185">Reference proteome</keyword>
<dbReference type="EMBL" id="KL597027">
    <property type="protein sequence ID" value="KER20722.1"/>
    <property type="molecule type" value="Genomic_DNA"/>
</dbReference>
<evidence type="ECO:0000313" key="1">
    <source>
        <dbReference type="EMBL" id="KER20722.1"/>
    </source>
</evidence>
<dbReference type="Proteomes" id="UP000054324">
    <property type="component" value="Unassembled WGS sequence"/>
</dbReference>
<dbReference type="KEGG" id="ovi:T265_10798"/>
<protein>
    <submittedName>
        <fullName evidence="1">Uncharacterized protein</fullName>
    </submittedName>
</protein>
<dbReference type="AlphaFoldDB" id="A0A074Z5C2"/>
<gene>
    <name evidence="1" type="ORF">T265_10798</name>
</gene>
<evidence type="ECO:0000313" key="2">
    <source>
        <dbReference type="Proteomes" id="UP000054324"/>
    </source>
</evidence>
<organism evidence="1 2">
    <name type="scientific">Opisthorchis viverrini</name>
    <name type="common">Southeast Asian liver fluke</name>
    <dbReference type="NCBI Taxonomy" id="6198"/>
    <lineage>
        <taxon>Eukaryota</taxon>
        <taxon>Metazoa</taxon>
        <taxon>Spiralia</taxon>
        <taxon>Lophotrochozoa</taxon>
        <taxon>Platyhelminthes</taxon>
        <taxon>Trematoda</taxon>
        <taxon>Digenea</taxon>
        <taxon>Opisthorchiida</taxon>
        <taxon>Opisthorchiata</taxon>
        <taxon>Opisthorchiidae</taxon>
        <taxon>Opisthorchis</taxon>
    </lineage>
</organism>
<sequence length="126" mass="14485">MFVSLVLCSMSRPLDSGFAYDVWTGAKLIVTSSRNFRRLQKTVLPSFRVACVIPKARNWMSLQSQYFFPKKRVKSLTPISTPKLFNSRHSLIGSIYNRWRPDICTTDICTTVFINTICTIYSTLSF</sequence>
<name>A0A074Z5C2_OPIVI</name>
<dbReference type="GeneID" id="20324966"/>
<dbReference type="CTD" id="20324966"/>
<reference evidence="1 2" key="1">
    <citation type="submission" date="2013-11" db="EMBL/GenBank/DDBJ databases">
        <title>Opisthorchis viverrini - life in the bile duct.</title>
        <authorList>
            <person name="Young N.D."/>
            <person name="Nagarajan N."/>
            <person name="Lin S.J."/>
            <person name="Korhonen P.K."/>
            <person name="Jex A.R."/>
            <person name="Hall R.S."/>
            <person name="Safavi-Hemami H."/>
            <person name="Kaewkong W."/>
            <person name="Bertrand D."/>
            <person name="Gao S."/>
            <person name="Seet Q."/>
            <person name="Wongkham S."/>
            <person name="Teh B.T."/>
            <person name="Wongkham C."/>
            <person name="Intapan P.M."/>
            <person name="Maleewong W."/>
            <person name="Yang X."/>
            <person name="Hu M."/>
            <person name="Wang Z."/>
            <person name="Hofmann A."/>
            <person name="Sternberg P.W."/>
            <person name="Tan P."/>
            <person name="Wang J."/>
            <person name="Gasser R.B."/>
        </authorList>
    </citation>
    <scope>NUCLEOTIDE SEQUENCE [LARGE SCALE GENOMIC DNA]</scope>
</reference>
<proteinExistence type="predicted"/>